<gene>
    <name evidence="1" type="ORF">HK100_004791</name>
</gene>
<dbReference type="EMBL" id="JADGJH010000231">
    <property type="protein sequence ID" value="KAJ3132952.1"/>
    <property type="molecule type" value="Genomic_DNA"/>
</dbReference>
<dbReference type="AlphaFoldDB" id="A0AAD5XJF6"/>
<evidence type="ECO:0000313" key="1">
    <source>
        <dbReference type="EMBL" id="KAJ3132952.1"/>
    </source>
</evidence>
<comment type="caution">
    <text evidence="1">The sequence shown here is derived from an EMBL/GenBank/DDBJ whole genome shotgun (WGS) entry which is preliminary data.</text>
</comment>
<reference evidence="1" key="1">
    <citation type="submission" date="2020-05" db="EMBL/GenBank/DDBJ databases">
        <title>Phylogenomic resolution of chytrid fungi.</title>
        <authorList>
            <person name="Stajich J.E."/>
            <person name="Amses K."/>
            <person name="Simmons R."/>
            <person name="Seto K."/>
            <person name="Myers J."/>
            <person name="Bonds A."/>
            <person name="Quandt C.A."/>
            <person name="Barry K."/>
            <person name="Liu P."/>
            <person name="Grigoriev I."/>
            <person name="Longcore J.E."/>
            <person name="James T.Y."/>
        </authorList>
    </citation>
    <scope>NUCLEOTIDE SEQUENCE</scope>
    <source>
        <strain evidence="1">JEL0513</strain>
    </source>
</reference>
<accession>A0AAD5XJF6</accession>
<keyword evidence="2" id="KW-1185">Reference proteome</keyword>
<sequence length="126" mass="13897">MTTADHTVQQEELLRQKIIHTVRNASQLEENDSDSNNDVEKEALLLSTALGRDLTTLAFKQSVFSILATTNSQSATVDPTVPLFALVDLSLRFEAAGAVDDSLALFLIEDISESLTIRLNERLFAF</sequence>
<organism evidence="1 2">
    <name type="scientific">Physocladia obscura</name>
    <dbReference type="NCBI Taxonomy" id="109957"/>
    <lineage>
        <taxon>Eukaryota</taxon>
        <taxon>Fungi</taxon>
        <taxon>Fungi incertae sedis</taxon>
        <taxon>Chytridiomycota</taxon>
        <taxon>Chytridiomycota incertae sedis</taxon>
        <taxon>Chytridiomycetes</taxon>
        <taxon>Chytridiales</taxon>
        <taxon>Chytriomycetaceae</taxon>
        <taxon>Physocladia</taxon>
    </lineage>
</organism>
<feature type="non-terminal residue" evidence="1">
    <location>
        <position position="126"/>
    </location>
</feature>
<proteinExistence type="predicted"/>
<evidence type="ECO:0000313" key="2">
    <source>
        <dbReference type="Proteomes" id="UP001211907"/>
    </source>
</evidence>
<dbReference type="Proteomes" id="UP001211907">
    <property type="component" value="Unassembled WGS sequence"/>
</dbReference>
<name>A0AAD5XJF6_9FUNG</name>
<protein>
    <submittedName>
        <fullName evidence="1">Uncharacterized protein</fullName>
    </submittedName>
</protein>